<accession>A0A540WTS6</accession>
<organism evidence="2 3">
    <name type="scientific">Myxococcus llanfairpwllgwyngyllgogerychwyrndrobwllllantysiliogogogochensis</name>
    <dbReference type="NCBI Taxonomy" id="2590453"/>
    <lineage>
        <taxon>Bacteria</taxon>
        <taxon>Pseudomonadati</taxon>
        <taxon>Myxococcota</taxon>
        <taxon>Myxococcia</taxon>
        <taxon>Myxococcales</taxon>
        <taxon>Cystobacterineae</taxon>
        <taxon>Myxococcaceae</taxon>
        <taxon>Myxococcus</taxon>
    </lineage>
</organism>
<dbReference type="PROSITE" id="PS51257">
    <property type="entry name" value="PROKAR_LIPOPROTEIN"/>
    <property type="match status" value="1"/>
</dbReference>
<feature type="signal peptide" evidence="1">
    <location>
        <begin position="1"/>
        <end position="20"/>
    </location>
</feature>
<evidence type="ECO:0000313" key="3">
    <source>
        <dbReference type="Proteomes" id="UP000315369"/>
    </source>
</evidence>
<dbReference type="Proteomes" id="UP000315369">
    <property type="component" value="Unassembled WGS sequence"/>
</dbReference>
<protein>
    <recommendedName>
        <fullName evidence="4">Lipoprotein</fullName>
    </recommendedName>
</protein>
<dbReference type="AlphaFoldDB" id="A0A540WTS6"/>
<evidence type="ECO:0000313" key="2">
    <source>
        <dbReference type="EMBL" id="TQF12425.1"/>
    </source>
</evidence>
<gene>
    <name evidence="2" type="ORF">FJV41_29205</name>
</gene>
<dbReference type="EMBL" id="VIFM01000140">
    <property type="protein sequence ID" value="TQF12425.1"/>
    <property type="molecule type" value="Genomic_DNA"/>
</dbReference>
<evidence type="ECO:0000256" key="1">
    <source>
        <dbReference type="SAM" id="SignalP"/>
    </source>
</evidence>
<keyword evidence="1" id="KW-0732">Signal</keyword>
<reference evidence="2 3" key="1">
    <citation type="submission" date="2019-06" db="EMBL/GenBank/DDBJ databases">
        <authorList>
            <person name="Livingstone P."/>
            <person name="Whitworth D."/>
        </authorList>
    </citation>
    <scope>NUCLEOTIDE SEQUENCE [LARGE SCALE GENOMIC DNA]</scope>
    <source>
        <strain evidence="2 3">AM401</strain>
    </source>
</reference>
<sequence length="277" mass="28840">MCSRQAVRNLLFALPLTALTVGCGGEPLEQPTDTAPVAGDESPAQVEQGVALGGTYWWGTSTNGFTSTAIGTATNRTCFLSGVQGNLVPRVTGSWSGTGTFISGGNWTVYVSQNNSKALSTGIQCLATAANRTAEVSWYQGSAAKLLGAATAQRRCFLTSIEASGGFNSNSDYVRVWSDGLNWYLGGNLAGDGGGSAVCVDVPENHGGWLWVAGDPGGFTENLAYNPDSVACLLSGIGGHFNTSSYTDGVSIDYNAGTRFWEMTVVNGKRGWGNCVK</sequence>
<comment type="caution">
    <text evidence="2">The sequence shown here is derived from an EMBL/GenBank/DDBJ whole genome shotgun (WGS) entry which is preliminary data.</text>
</comment>
<keyword evidence="3" id="KW-1185">Reference proteome</keyword>
<evidence type="ECO:0008006" key="4">
    <source>
        <dbReference type="Google" id="ProtNLM"/>
    </source>
</evidence>
<dbReference type="OrthoDB" id="5500195at2"/>
<feature type="chain" id="PRO_5022029784" description="Lipoprotein" evidence="1">
    <location>
        <begin position="21"/>
        <end position="277"/>
    </location>
</feature>
<proteinExistence type="predicted"/>
<name>A0A540WTS6_9BACT</name>